<keyword evidence="5 7" id="KW-0378">Hydrolase</keyword>
<dbReference type="OrthoDB" id="420187at2759"/>
<sequence length="838" mass="92018">MTTLSQPPAALHNLGNNDLYTQFTRDKIPFGPVISKHNTGTQHGVRVVENGPPSPPPLTKKIVNGSSKTNKLKPQSEAQAQPQPRARTTLVNGEAREVGKSSGNSESEGESEEESEREEGGKGRSASTNGYTKSDLPNGTNSSKAQDQEQKQLPTPEKTQPSSSSSTAVPLPLPVPVPLPSPKHKAVPASPSSIKASSNAQHAQTTPTSTLTPITTPPTKKQSQPYQPPIHPDDLHQVPISLAWPEVIMSGERSAAAGLYNPGMACYANATLQVLLHTPPVLSMALDHQKGQCLRSSKNSNQFCMLCALHDMATGTHWQSKSTRHAYAPAVHGQLKSIKKGFSKMRQEDTHEFFRFVTDALQLSALAGKPKDLPEKIKHSSWVYKVWGGRVRSRVVCSRCNKPSDTFDWFLDLSLDVNKKGPKSISNMMNGFTREDRLEGDNKYHCDNCKAKANATKSFKIAECPPILTLHLKRFSVEYSRMGRVRANKYNDHIEFGEYLDVGPYMVDPKAKGTKYRLFGVTCHHGTELRHGHYTSYVKGPHNQWFDADDDSVSPVKLAQVLKSRSAYLLSYIRLDGAVPHPTPLSNRLTNGHVASASPLSKNISSGTKRARSETGSESDDGNENRVNELKPRKSINGSLNGVNGTPRSMTIRKATPPSSLPGGIRGDRPDEREKEDVDSMPPELPTKFGALMQSRSPKTKMGSYMNGSTSSSSNSPSKKIHYIHQPKAITPGQFQGAQTKSPIQRIAGPGPDANLDYAGSEDPSDPISSFSRSHANSHRDIERGMSKKQRKKENRAMKKARHRGDNPYDVSLMKRKDKSHSPRDPKARFGSRMRGKQ</sequence>
<dbReference type="GO" id="GO:0016579">
    <property type="term" value="P:protein deubiquitination"/>
    <property type="evidence" value="ECO:0007669"/>
    <property type="project" value="InterPro"/>
</dbReference>
<feature type="compositionally biased region" description="Low complexity" evidence="8">
    <location>
        <begin position="154"/>
        <end position="170"/>
    </location>
</feature>
<keyword evidence="3 7" id="KW-0645">Protease</keyword>
<protein>
    <recommendedName>
        <fullName evidence="7">Ubiquitin carboxyl-terminal hydrolase</fullName>
        <ecNumber evidence="7">3.4.19.12</ecNumber>
    </recommendedName>
</protein>
<feature type="compositionally biased region" description="Low complexity" evidence="8">
    <location>
        <begin position="702"/>
        <end position="718"/>
    </location>
</feature>
<dbReference type="GO" id="GO:0005829">
    <property type="term" value="C:cytosol"/>
    <property type="evidence" value="ECO:0007669"/>
    <property type="project" value="TreeGrafter"/>
</dbReference>
<dbReference type="InterPro" id="IPR050164">
    <property type="entry name" value="Peptidase_C19"/>
</dbReference>
<feature type="compositionally biased region" description="Low complexity" evidence="8">
    <location>
        <begin position="204"/>
        <end position="225"/>
    </location>
</feature>
<dbReference type="PANTHER" id="PTHR24006:SF758">
    <property type="entry name" value="UBIQUITIN CARBOXYL-TERMINAL HYDROLASE 36"/>
    <property type="match status" value="1"/>
</dbReference>
<evidence type="ECO:0000256" key="2">
    <source>
        <dbReference type="ARBA" id="ARBA00009085"/>
    </source>
</evidence>
<dbReference type="EMBL" id="CP144530">
    <property type="protein sequence ID" value="WWC57644.1"/>
    <property type="molecule type" value="Genomic_DNA"/>
</dbReference>
<feature type="region of interest" description="Disordered" evidence="8">
    <location>
        <begin position="34"/>
        <end position="232"/>
    </location>
</feature>
<dbReference type="Pfam" id="PF00443">
    <property type="entry name" value="UCH"/>
    <property type="match status" value="1"/>
</dbReference>
<dbReference type="PROSITE" id="PS00972">
    <property type="entry name" value="USP_1"/>
    <property type="match status" value="1"/>
</dbReference>
<dbReference type="GO" id="GO:0004843">
    <property type="term" value="F:cysteine-type deubiquitinase activity"/>
    <property type="evidence" value="ECO:0007669"/>
    <property type="project" value="UniProtKB-UniRule"/>
</dbReference>
<dbReference type="VEuPathDB" id="FungiDB:I303_00178"/>
<feature type="compositionally biased region" description="Basic and acidic residues" evidence="8">
    <location>
        <begin position="623"/>
        <end position="632"/>
    </location>
</feature>
<reference evidence="11" key="3">
    <citation type="submission" date="2024-02" db="EMBL/GenBank/DDBJ databases">
        <title>Comparative genomics of Cryptococcus and Kwoniella reveals pathogenesis evolution and contrasting modes of karyotype evolution via chromosome fusion or intercentromeric recombination.</title>
        <authorList>
            <person name="Coelho M.A."/>
            <person name="David-Palma M."/>
            <person name="Shea T."/>
            <person name="Bowers K."/>
            <person name="McGinley-Smith S."/>
            <person name="Mohammad A.W."/>
            <person name="Gnirke A."/>
            <person name="Yurkov A.M."/>
            <person name="Nowrousian M."/>
            <person name="Sun S."/>
            <person name="Cuomo C.A."/>
            <person name="Heitman J."/>
        </authorList>
    </citation>
    <scope>NUCLEOTIDE SEQUENCE</scope>
    <source>
        <strain evidence="11">CBS 10117</strain>
    </source>
</reference>
<comment type="catalytic activity">
    <reaction evidence="1 7">
        <text>Thiol-dependent hydrolysis of ester, thioester, amide, peptide and isopeptide bonds formed by the C-terminal Gly of ubiquitin (a 76-residue protein attached to proteins as an intracellular targeting signal).</text>
        <dbReference type="EC" id="3.4.19.12"/>
    </reaction>
</comment>
<name>A0A1A6AE94_9TREE</name>
<feature type="compositionally biased region" description="Polar residues" evidence="8">
    <location>
        <begin position="636"/>
        <end position="649"/>
    </location>
</feature>
<dbReference type="GO" id="GO:0006508">
    <property type="term" value="P:proteolysis"/>
    <property type="evidence" value="ECO:0007669"/>
    <property type="project" value="UniProtKB-KW"/>
</dbReference>
<proteinExistence type="inferred from homology"/>
<dbReference type="Gene3D" id="3.90.70.10">
    <property type="entry name" value="Cysteine proteinases"/>
    <property type="match status" value="1"/>
</dbReference>
<feature type="compositionally biased region" description="Acidic residues" evidence="8">
    <location>
        <begin position="107"/>
        <end position="117"/>
    </location>
</feature>
<dbReference type="InterPro" id="IPR001394">
    <property type="entry name" value="Peptidase_C19_UCH"/>
</dbReference>
<evidence type="ECO:0000256" key="3">
    <source>
        <dbReference type="ARBA" id="ARBA00022670"/>
    </source>
</evidence>
<feature type="compositionally biased region" description="Basic residues" evidence="8">
    <location>
        <begin position="787"/>
        <end position="803"/>
    </location>
</feature>
<dbReference type="EC" id="3.4.19.12" evidence="7"/>
<feature type="compositionally biased region" description="Polar residues" evidence="8">
    <location>
        <begin position="64"/>
        <end position="82"/>
    </location>
</feature>
<evidence type="ECO:0000256" key="8">
    <source>
        <dbReference type="SAM" id="MobiDB-lite"/>
    </source>
</evidence>
<dbReference type="RefSeq" id="XP_018266206.1">
    <property type="nucleotide sequence ID" value="XM_018403552.1"/>
</dbReference>
<evidence type="ECO:0000256" key="4">
    <source>
        <dbReference type="ARBA" id="ARBA00022786"/>
    </source>
</evidence>
<feature type="compositionally biased region" description="Basic and acidic residues" evidence="8">
    <location>
        <begin position="666"/>
        <end position="678"/>
    </location>
</feature>
<feature type="compositionally biased region" description="Polar residues" evidence="8">
    <location>
        <begin position="126"/>
        <end position="145"/>
    </location>
</feature>
<dbReference type="InterPro" id="IPR018200">
    <property type="entry name" value="USP_CS"/>
</dbReference>
<evidence type="ECO:0000313" key="10">
    <source>
        <dbReference type="EMBL" id="OBR88364.1"/>
    </source>
</evidence>
<reference evidence="10" key="1">
    <citation type="submission" date="2013-07" db="EMBL/GenBank/DDBJ databases">
        <title>The Genome Sequence of Cryptococcus dejecticola CBS10117.</title>
        <authorList>
            <consortium name="The Broad Institute Genome Sequencing Platform"/>
            <person name="Cuomo C."/>
            <person name="Litvintseva A."/>
            <person name="Chen Y."/>
            <person name="Heitman J."/>
            <person name="Sun S."/>
            <person name="Springer D."/>
            <person name="Dromer F."/>
            <person name="Young S.K."/>
            <person name="Zeng Q."/>
            <person name="Gargeya S."/>
            <person name="Fitzgerald M."/>
            <person name="Abouelleil A."/>
            <person name="Alvarado L."/>
            <person name="Berlin A.M."/>
            <person name="Chapman S.B."/>
            <person name="Dewar J."/>
            <person name="Goldberg J."/>
            <person name="Griggs A."/>
            <person name="Gujja S."/>
            <person name="Hansen M."/>
            <person name="Howarth C."/>
            <person name="Imamovic A."/>
            <person name="Larimer J."/>
            <person name="McCowan C."/>
            <person name="Murphy C."/>
            <person name="Pearson M."/>
            <person name="Priest M."/>
            <person name="Roberts A."/>
            <person name="Saif S."/>
            <person name="Shea T."/>
            <person name="Sykes S."/>
            <person name="Wortman J."/>
            <person name="Nusbaum C."/>
            <person name="Birren B."/>
        </authorList>
    </citation>
    <scope>NUCLEOTIDE SEQUENCE [LARGE SCALE GENOMIC DNA]</scope>
    <source>
        <strain evidence="10">CBS 10117</strain>
    </source>
</reference>
<dbReference type="AlphaFoldDB" id="A0A1A6AE94"/>
<dbReference type="GO" id="GO:0005634">
    <property type="term" value="C:nucleus"/>
    <property type="evidence" value="ECO:0007669"/>
    <property type="project" value="TreeGrafter"/>
</dbReference>
<feature type="compositionally biased region" description="Pro residues" evidence="8">
    <location>
        <begin position="171"/>
        <end position="181"/>
    </location>
</feature>
<reference evidence="11" key="2">
    <citation type="submission" date="2013-07" db="EMBL/GenBank/DDBJ databases">
        <authorList>
            <consortium name="The Broad Institute Genome Sequencing Platform"/>
            <person name="Cuomo C."/>
            <person name="Litvintseva A."/>
            <person name="Chen Y."/>
            <person name="Heitman J."/>
            <person name="Sun S."/>
            <person name="Springer D."/>
            <person name="Dromer F."/>
            <person name="Young S.K."/>
            <person name="Zeng Q."/>
            <person name="Gargeya S."/>
            <person name="Fitzgerald M."/>
            <person name="Abouelleil A."/>
            <person name="Alvarado L."/>
            <person name="Berlin A.M."/>
            <person name="Chapman S.B."/>
            <person name="Dewar J."/>
            <person name="Goldberg J."/>
            <person name="Griggs A."/>
            <person name="Gujja S."/>
            <person name="Hansen M."/>
            <person name="Howarth C."/>
            <person name="Imamovic A."/>
            <person name="Larimer J."/>
            <person name="McCowan C."/>
            <person name="Murphy C."/>
            <person name="Pearson M."/>
            <person name="Priest M."/>
            <person name="Roberts A."/>
            <person name="Saif S."/>
            <person name="Shea T."/>
            <person name="Sykes S."/>
            <person name="Wortman J."/>
            <person name="Nusbaum C."/>
            <person name="Birren B."/>
        </authorList>
    </citation>
    <scope>NUCLEOTIDE SEQUENCE</scope>
    <source>
        <strain evidence="11">CBS 10117</strain>
    </source>
</reference>
<feature type="domain" description="USP" evidence="9">
    <location>
        <begin position="257"/>
        <end position="575"/>
    </location>
</feature>
<dbReference type="GeneID" id="28963877"/>
<organism evidence="10">
    <name type="scientific">Kwoniella dejecticola CBS 10117</name>
    <dbReference type="NCBI Taxonomy" id="1296121"/>
    <lineage>
        <taxon>Eukaryota</taxon>
        <taxon>Fungi</taxon>
        <taxon>Dikarya</taxon>
        <taxon>Basidiomycota</taxon>
        <taxon>Agaricomycotina</taxon>
        <taxon>Tremellomycetes</taxon>
        <taxon>Tremellales</taxon>
        <taxon>Cryptococcaceae</taxon>
        <taxon>Kwoniella</taxon>
    </lineage>
</organism>
<comment type="similarity">
    <text evidence="2 7">Belongs to the peptidase C19 family.</text>
</comment>
<dbReference type="PROSITE" id="PS00973">
    <property type="entry name" value="USP_2"/>
    <property type="match status" value="1"/>
</dbReference>
<dbReference type="KEGG" id="kdj:28963877"/>
<evidence type="ECO:0000259" key="9">
    <source>
        <dbReference type="PROSITE" id="PS50235"/>
    </source>
</evidence>
<accession>A0A1A6AE94</accession>
<feature type="region of interest" description="Disordered" evidence="8">
    <location>
        <begin position="584"/>
        <end position="838"/>
    </location>
</feature>
<evidence type="ECO:0000313" key="11">
    <source>
        <dbReference type="EMBL" id="WWC57644.1"/>
    </source>
</evidence>
<dbReference type="SUPFAM" id="SSF54001">
    <property type="entry name" value="Cysteine proteinases"/>
    <property type="match status" value="1"/>
</dbReference>
<gene>
    <name evidence="10" type="ORF">I303_00178</name>
    <name evidence="11" type="ORF">I303_100176</name>
</gene>
<evidence type="ECO:0000256" key="5">
    <source>
        <dbReference type="ARBA" id="ARBA00022801"/>
    </source>
</evidence>
<feature type="compositionally biased region" description="Polar residues" evidence="8">
    <location>
        <begin position="733"/>
        <end position="743"/>
    </location>
</feature>
<feature type="compositionally biased region" description="Polar residues" evidence="8">
    <location>
        <begin position="190"/>
        <end position="203"/>
    </location>
</feature>
<dbReference type="Proteomes" id="UP000078595">
    <property type="component" value="Chromosome 1"/>
</dbReference>
<feature type="compositionally biased region" description="Polar residues" evidence="8">
    <location>
        <begin position="598"/>
        <end position="608"/>
    </location>
</feature>
<dbReference type="InterPro" id="IPR028889">
    <property type="entry name" value="USP"/>
</dbReference>
<dbReference type="InterPro" id="IPR038765">
    <property type="entry name" value="Papain-like_cys_pep_sf"/>
</dbReference>
<dbReference type="EMBL" id="KI894027">
    <property type="protein sequence ID" value="OBR88364.1"/>
    <property type="molecule type" value="Genomic_DNA"/>
</dbReference>
<evidence type="ECO:0000256" key="1">
    <source>
        <dbReference type="ARBA" id="ARBA00000707"/>
    </source>
</evidence>
<dbReference type="PROSITE" id="PS50235">
    <property type="entry name" value="USP_3"/>
    <property type="match status" value="1"/>
</dbReference>
<dbReference type="PANTHER" id="PTHR24006">
    <property type="entry name" value="UBIQUITIN CARBOXYL-TERMINAL HYDROLASE"/>
    <property type="match status" value="1"/>
</dbReference>
<keyword evidence="4 7" id="KW-0833">Ubl conjugation pathway</keyword>
<keyword evidence="12" id="KW-1185">Reference proteome</keyword>
<dbReference type="STRING" id="1296121.A0A1A6AE94"/>
<evidence type="ECO:0000313" key="12">
    <source>
        <dbReference type="Proteomes" id="UP000078595"/>
    </source>
</evidence>
<evidence type="ECO:0000256" key="7">
    <source>
        <dbReference type="RuleBase" id="RU366025"/>
    </source>
</evidence>
<keyword evidence="6 7" id="KW-0788">Thiol protease</keyword>
<evidence type="ECO:0000256" key="6">
    <source>
        <dbReference type="ARBA" id="ARBA00022807"/>
    </source>
</evidence>